<accession>A0ABU5L927</accession>
<evidence type="ECO:0000313" key="2">
    <source>
        <dbReference type="Proteomes" id="UP001293791"/>
    </source>
</evidence>
<name>A0ABU5L927_9RICK</name>
<organism evidence="1 2">
    <name type="scientific">Candidatus Cyrtobacter comes</name>
    <dbReference type="NCBI Taxonomy" id="675776"/>
    <lineage>
        <taxon>Bacteria</taxon>
        <taxon>Pseudomonadati</taxon>
        <taxon>Pseudomonadota</taxon>
        <taxon>Alphaproteobacteria</taxon>
        <taxon>Rickettsiales</taxon>
        <taxon>Candidatus Midichloriaceae</taxon>
        <taxon>Candidatus Cyrtobacter</taxon>
    </lineage>
</organism>
<evidence type="ECO:0000313" key="1">
    <source>
        <dbReference type="EMBL" id="MDZ5762626.1"/>
    </source>
</evidence>
<gene>
    <name evidence="1" type="ORF">Cyrtocomes_01017</name>
</gene>
<dbReference type="EMBL" id="JARGYT010000076">
    <property type="protein sequence ID" value="MDZ5762626.1"/>
    <property type="molecule type" value="Genomic_DNA"/>
</dbReference>
<comment type="caution">
    <text evidence="1">The sequence shown here is derived from an EMBL/GenBank/DDBJ whole genome shotgun (WGS) entry which is preliminary data.</text>
</comment>
<sequence length="332" mass="38239">MTKDFYDKKNSIDHVDQLAEFLKPEPTSTVYQLSENFTQEEREKFDKLIDNQQDIDISDRQLVISELNEFLTNANFLNLDSAQRNDIIEEFITELTNSKRELKESFTRSPRKTSVSTPGFGVQSVEVRMKDFRDELNEKLTLLLIESTILQTYSSMKQNLFEFALKVNKLKLKTFIDFIENNTNLNDVIIEKMIDNVQGLRLSKYAEDAQENVINDVLSQILSTYSVERGNSLRRSFRKYSAIDKGSTVTDNKDTQQIRHRRKGIIGARPIITEEPSEEDKIVANMQAHAVLAGISSNQRDAEAMNLNELKIFRHAQIFHKTLGTVNKGFAK</sequence>
<reference evidence="1 2" key="1">
    <citation type="submission" date="2023-02" db="EMBL/GenBank/DDBJ databases">
        <title>Host association and intracellularity evolved multiple times independently in the Rickettsiales.</title>
        <authorList>
            <person name="Castelli M."/>
            <person name="Nardi T."/>
            <person name="Gammuto L."/>
            <person name="Bellinzona G."/>
            <person name="Sabaneyeva E."/>
            <person name="Potekhin A."/>
            <person name="Serra V."/>
            <person name="Petroni G."/>
            <person name="Sassera D."/>
        </authorList>
    </citation>
    <scope>NUCLEOTIDE SEQUENCE [LARGE SCALE GENOMIC DNA]</scope>
    <source>
        <strain evidence="1 2">BOD18</strain>
    </source>
</reference>
<proteinExistence type="predicted"/>
<dbReference type="Proteomes" id="UP001293791">
    <property type="component" value="Unassembled WGS sequence"/>
</dbReference>
<keyword evidence="2" id="KW-1185">Reference proteome</keyword>
<protein>
    <submittedName>
        <fullName evidence="1">Uncharacterized protein</fullName>
    </submittedName>
</protein>
<dbReference type="RefSeq" id="WP_322498081.1">
    <property type="nucleotide sequence ID" value="NZ_JARGYT010000076.1"/>
</dbReference>